<accession>A0A426QH40</accession>
<dbReference type="PROSITE" id="PS01124">
    <property type="entry name" value="HTH_ARAC_FAMILY_2"/>
    <property type="match status" value="1"/>
</dbReference>
<dbReference type="GO" id="GO:0043565">
    <property type="term" value="F:sequence-specific DNA binding"/>
    <property type="evidence" value="ECO:0007669"/>
    <property type="project" value="InterPro"/>
</dbReference>
<evidence type="ECO:0000259" key="4">
    <source>
        <dbReference type="PROSITE" id="PS01124"/>
    </source>
</evidence>
<dbReference type="RefSeq" id="WP_125180275.1">
    <property type="nucleotide sequence ID" value="NZ_QZMU01000001.1"/>
</dbReference>
<dbReference type="EMBL" id="QZMU01000001">
    <property type="protein sequence ID" value="RRQ21062.1"/>
    <property type="molecule type" value="Genomic_DNA"/>
</dbReference>
<dbReference type="OrthoDB" id="9783876at2"/>
<keyword evidence="6" id="KW-1185">Reference proteome</keyword>
<dbReference type="InterPro" id="IPR009057">
    <property type="entry name" value="Homeodomain-like_sf"/>
</dbReference>
<dbReference type="PROSITE" id="PS00041">
    <property type="entry name" value="HTH_ARAC_FAMILY_1"/>
    <property type="match status" value="1"/>
</dbReference>
<dbReference type="Pfam" id="PF12852">
    <property type="entry name" value="Cupin_6"/>
    <property type="match status" value="1"/>
</dbReference>
<comment type="caution">
    <text evidence="5">The sequence shown here is derived from an EMBL/GenBank/DDBJ whole genome shotgun (WGS) entry which is preliminary data.</text>
</comment>
<gene>
    <name evidence="5" type="ORF">D6C00_03170</name>
</gene>
<dbReference type="SUPFAM" id="SSF46689">
    <property type="entry name" value="Homeodomain-like"/>
    <property type="match status" value="2"/>
</dbReference>
<keyword evidence="3" id="KW-0804">Transcription</keyword>
<dbReference type="InterPro" id="IPR032783">
    <property type="entry name" value="AraC_lig"/>
</dbReference>
<name>A0A426QH40_9GAMM</name>
<evidence type="ECO:0000313" key="5">
    <source>
        <dbReference type="EMBL" id="RRQ21062.1"/>
    </source>
</evidence>
<evidence type="ECO:0000313" key="6">
    <source>
        <dbReference type="Proteomes" id="UP000287798"/>
    </source>
</evidence>
<dbReference type="Proteomes" id="UP000287798">
    <property type="component" value="Unassembled WGS sequence"/>
</dbReference>
<dbReference type="InterPro" id="IPR050204">
    <property type="entry name" value="AraC_XylS_family_regulators"/>
</dbReference>
<dbReference type="GO" id="GO:0003700">
    <property type="term" value="F:DNA-binding transcription factor activity"/>
    <property type="evidence" value="ECO:0007669"/>
    <property type="project" value="InterPro"/>
</dbReference>
<keyword evidence="1" id="KW-0805">Transcription regulation</keyword>
<sequence length="324" mass="35253">MKGDILSDVLRTVRLSGAIFFDVEASSPWVAEAPAAASIAPLVMPSAQHVIEYHVITSGFGWATLIDAEEEPVRLAPGSIIMFPQGDRHVLSSQPHMRAEPNYAAFDQPEELSPPYYIQNFGGGPEKASMACGFLGCDRFPFNPIIQALPRMIHVPNGYSAGDGWLSNLIRSIMKESRNKRVGSDCVLARLSELIFIEVLRSYMESLSSDATGWLAALSDRHVGRAISLLHADPKRPWTLAMLSREVGVSRTVLVSRFTEHLGVAPITYLSSWRMQLAAGMLAGGGMTIAKIAAEVGYESEAAFSRSFKRCTGLSPGAWRSNGK</sequence>
<dbReference type="PANTHER" id="PTHR46796">
    <property type="entry name" value="HTH-TYPE TRANSCRIPTIONAL ACTIVATOR RHAS-RELATED"/>
    <property type="match status" value="1"/>
</dbReference>
<organism evidence="5 6">
    <name type="scientific">Thiohalobacter thiocyanaticus</name>
    <dbReference type="NCBI Taxonomy" id="585455"/>
    <lineage>
        <taxon>Bacteria</taxon>
        <taxon>Pseudomonadati</taxon>
        <taxon>Pseudomonadota</taxon>
        <taxon>Gammaproteobacteria</taxon>
        <taxon>Thiohalobacterales</taxon>
        <taxon>Thiohalobacteraceae</taxon>
        <taxon>Thiohalobacter</taxon>
    </lineage>
</organism>
<evidence type="ECO:0000256" key="2">
    <source>
        <dbReference type="ARBA" id="ARBA00023125"/>
    </source>
</evidence>
<dbReference type="InterPro" id="IPR020449">
    <property type="entry name" value="Tscrpt_reg_AraC-type_HTH"/>
</dbReference>
<dbReference type="PANTHER" id="PTHR46796:SF7">
    <property type="entry name" value="ARAC FAMILY TRANSCRIPTIONAL REGULATOR"/>
    <property type="match status" value="1"/>
</dbReference>
<proteinExistence type="predicted"/>
<dbReference type="AlphaFoldDB" id="A0A426QH40"/>
<dbReference type="InterPro" id="IPR018062">
    <property type="entry name" value="HTH_AraC-typ_CS"/>
</dbReference>
<protein>
    <submittedName>
        <fullName evidence="5">AraC family transcriptional regulator</fullName>
    </submittedName>
</protein>
<dbReference type="InterPro" id="IPR018060">
    <property type="entry name" value="HTH_AraC"/>
</dbReference>
<evidence type="ECO:0000256" key="3">
    <source>
        <dbReference type="ARBA" id="ARBA00023163"/>
    </source>
</evidence>
<evidence type="ECO:0000256" key="1">
    <source>
        <dbReference type="ARBA" id="ARBA00023015"/>
    </source>
</evidence>
<reference evidence="5 6" key="1">
    <citation type="journal article" date="2010" name="Int. J. Syst. Evol. Microbiol.">
        <title>Thiohalobacter thiocyanaticus gen. nov., sp. nov., a moderately halophilic, sulfur-oxidizing gammaproteobacterium from hypersaline lakes, that utilizes thiocyanate.</title>
        <authorList>
            <person name="Sorokin D.Y."/>
            <person name="Kovaleva O.L."/>
            <person name="Tourova T.P."/>
            <person name="Muyzer G."/>
        </authorList>
    </citation>
    <scope>NUCLEOTIDE SEQUENCE [LARGE SCALE GENOMIC DNA]</scope>
    <source>
        <strain evidence="5 6">Hrh1</strain>
    </source>
</reference>
<dbReference type="Pfam" id="PF12833">
    <property type="entry name" value="HTH_18"/>
    <property type="match status" value="1"/>
</dbReference>
<dbReference type="SMART" id="SM00342">
    <property type="entry name" value="HTH_ARAC"/>
    <property type="match status" value="1"/>
</dbReference>
<dbReference type="PRINTS" id="PR00032">
    <property type="entry name" value="HTHARAC"/>
</dbReference>
<feature type="domain" description="HTH araC/xylS-type" evidence="4">
    <location>
        <begin position="224"/>
        <end position="322"/>
    </location>
</feature>
<dbReference type="Gene3D" id="1.10.10.60">
    <property type="entry name" value="Homeodomain-like"/>
    <property type="match status" value="2"/>
</dbReference>
<keyword evidence="2" id="KW-0238">DNA-binding</keyword>